<keyword evidence="2" id="KW-1185">Reference proteome</keyword>
<dbReference type="EMBL" id="JAPWTK010000056">
    <property type="protein sequence ID" value="KAJ8953443.1"/>
    <property type="molecule type" value="Genomic_DNA"/>
</dbReference>
<protein>
    <recommendedName>
        <fullName evidence="3">HTH psq-type domain-containing protein</fullName>
    </recommendedName>
</protein>
<evidence type="ECO:0008006" key="3">
    <source>
        <dbReference type="Google" id="ProtNLM"/>
    </source>
</evidence>
<reference evidence="1" key="1">
    <citation type="journal article" date="2023" name="Insect Mol. Biol.">
        <title>Genome sequencing provides insights into the evolution of gene families encoding plant cell wall-degrading enzymes in longhorned beetles.</title>
        <authorList>
            <person name="Shin N.R."/>
            <person name="Okamura Y."/>
            <person name="Kirsch R."/>
            <person name="Pauchet Y."/>
        </authorList>
    </citation>
    <scope>NUCLEOTIDE SEQUENCE</scope>
    <source>
        <strain evidence="1">AMC_N1</strain>
    </source>
</reference>
<organism evidence="1 2">
    <name type="scientific">Aromia moschata</name>
    <dbReference type="NCBI Taxonomy" id="1265417"/>
    <lineage>
        <taxon>Eukaryota</taxon>
        <taxon>Metazoa</taxon>
        <taxon>Ecdysozoa</taxon>
        <taxon>Arthropoda</taxon>
        <taxon>Hexapoda</taxon>
        <taxon>Insecta</taxon>
        <taxon>Pterygota</taxon>
        <taxon>Neoptera</taxon>
        <taxon>Endopterygota</taxon>
        <taxon>Coleoptera</taxon>
        <taxon>Polyphaga</taxon>
        <taxon>Cucujiformia</taxon>
        <taxon>Chrysomeloidea</taxon>
        <taxon>Cerambycidae</taxon>
        <taxon>Cerambycinae</taxon>
        <taxon>Callichromatini</taxon>
        <taxon>Aromia</taxon>
    </lineage>
</organism>
<dbReference type="Proteomes" id="UP001162162">
    <property type="component" value="Unassembled WGS sequence"/>
</dbReference>
<dbReference type="AlphaFoldDB" id="A0AAV8YQ11"/>
<name>A0AAV8YQ11_9CUCU</name>
<accession>A0AAV8YQ11</accession>
<gene>
    <name evidence="1" type="ORF">NQ318_023562</name>
</gene>
<sequence length="67" mass="7645">MWVVALNGQSRDVVREVLDGAKLRETSRTHGISKTTLSRYAAKGIPESYKEKYHSKHVSTQVFTHEE</sequence>
<evidence type="ECO:0000313" key="1">
    <source>
        <dbReference type="EMBL" id="KAJ8953443.1"/>
    </source>
</evidence>
<proteinExistence type="predicted"/>
<evidence type="ECO:0000313" key="2">
    <source>
        <dbReference type="Proteomes" id="UP001162162"/>
    </source>
</evidence>
<comment type="caution">
    <text evidence="1">The sequence shown here is derived from an EMBL/GenBank/DDBJ whole genome shotgun (WGS) entry which is preliminary data.</text>
</comment>